<sequence length="204" mass="23258">MGCTLARYAPKRKVVTVNGRLLGQSQANCECDPTTSPTGSPTLNSTVVARLFFRTRLADLCLTVWPIGLPCDCREDSFGVHKKTTQTDVTGPSYIRAGGESGDLGERPWKKEFPDNGETCVYCGLVIDCEFFCVVYFYEEDREVEKVAERKKEEEEEEAEREKERDSERQIRFNLMFYPLGISSMMDEAHSVKHQVKLNHKLTR</sequence>
<evidence type="ECO:0000313" key="2">
    <source>
        <dbReference type="EMBL" id="EGI68047.1"/>
    </source>
</evidence>
<protein>
    <submittedName>
        <fullName evidence="2">Uncharacterized protein</fullName>
    </submittedName>
</protein>
<dbReference type="EMBL" id="GL888070">
    <property type="protein sequence ID" value="EGI68047.1"/>
    <property type="molecule type" value="Genomic_DNA"/>
</dbReference>
<reference evidence="2" key="1">
    <citation type="submission" date="2011-02" db="EMBL/GenBank/DDBJ databases">
        <title>The genome of the leaf-cutting ant Acromyrmex echinatior suggests key adaptations to social evolution and fungus farming.</title>
        <authorList>
            <person name="Nygaard S."/>
            <person name="Zhang G."/>
        </authorList>
    </citation>
    <scope>NUCLEOTIDE SEQUENCE</scope>
</reference>
<accession>F4WC67</accession>
<dbReference type="AlphaFoldDB" id="F4WC67"/>
<evidence type="ECO:0000256" key="1">
    <source>
        <dbReference type="SAM" id="MobiDB-lite"/>
    </source>
</evidence>
<evidence type="ECO:0000313" key="3">
    <source>
        <dbReference type="Proteomes" id="UP000007755"/>
    </source>
</evidence>
<dbReference type="Proteomes" id="UP000007755">
    <property type="component" value="Unassembled WGS sequence"/>
</dbReference>
<proteinExistence type="predicted"/>
<gene>
    <name evidence="2" type="ORF">G5I_03141</name>
</gene>
<dbReference type="InParanoid" id="F4WC67"/>
<feature type="region of interest" description="Disordered" evidence="1">
    <location>
        <begin position="148"/>
        <end position="167"/>
    </location>
</feature>
<keyword evidence="3" id="KW-1185">Reference proteome</keyword>
<name>F4WC67_ACREC</name>
<organism evidence="3">
    <name type="scientific">Acromyrmex echinatior</name>
    <name type="common">Panamanian leafcutter ant</name>
    <name type="synonym">Acromyrmex octospinosus echinatior</name>
    <dbReference type="NCBI Taxonomy" id="103372"/>
    <lineage>
        <taxon>Eukaryota</taxon>
        <taxon>Metazoa</taxon>
        <taxon>Ecdysozoa</taxon>
        <taxon>Arthropoda</taxon>
        <taxon>Hexapoda</taxon>
        <taxon>Insecta</taxon>
        <taxon>Pterygota</taxon>
        <taxon>Neoptera</taxon>
        <taxon>Endopterygota</taxon>
        <taxon>Hymenoptera</taxon>
        <taxon>Apocrita</taxon>
        <taxon>Aculeata</taxon>
        <taxon>Formicoidea</taxon>
        <taxon>Formicidae</taxon>
        <taxon>Myrmicinae</taxon>
        <taxon>Acromyrmex</taxon>
    </lineage>
</organism>